<dbReference type="Proteomes" id="UP000625210">
    <property type="component" value="Unassembled WGS sequence"/>
</dbReference>
<dbReference type="CDD" id="cd01166">
    <property type="entry name" value="KdgK"/>
    <property type="match status" value="1"/>
</dbReference>
<evidence type="ECO:0000256" key="3">
    <source>
        <dbReference type="ARBA" id="ARBA00022741"/>
    </source>
</evidence>
<evidence type="ECO:0000256" key="6">
    <source>
        <dbReference type="RuleBase" id="RU003704"/>
    </source>
</evidence>
<gene>
    <name evidence="8" type="ORF">GCM10011571_13540</name>
</gene>
<dbReference type="GO" id="GO:0008865">
    <property type="term" value="F:fructokinase activity"/>
    <property type="evidence" value="ECO:0007669"/>
    <property type="project" value="UniProtKB-ARBA"/>
</dbReference>
<evidence type="ECO:0000313" key="8">
    <source>
        <dbReference type="EMBL" id="GGE13388.1"/>
    </source>
</evidence>
<comment type="caution">
    <text evidence="8">The sequence shown here is derived from an EMBL/GenBank/DDBJ whole genome shotgun (WGS) entry which is preliminary data.</text>
</comment>
<proteinExistence type="inferred from homology"/>
<dbReference type="PROSITE" id="PS00584">
    <property type="entry name" value="PFKB_KINASES_2"/>
    <property type="match status" value="1"/>
</dbReference>
<evidence type="ECO:0000256" key="2">
    <source>
        <dbReference type="ARBA" id="ARBA00022679"/>
    </source>
</evidence>
<organism evidence="8 9">
    <name type="scientific">Marinithermofilum abyssi</name>
    <dbReference type="NCBI Taxonomy" id="1571185"/>
    <lineage>
        <taxon>Bacteria</taxon>
        <taxon>Bacillati</taxon>
        <taxon>Bacillota</taxon>
        <taxon>Bacilli</taxon>
        <taxon>Bacillales</taxon>
        <taxon>Thermoactinomycetaceae</taxon>
        <taxon>Marinithermofilum</taxon>
    </lineage>
</organism>
<dbReference type="EMBL" id="BMHQ01000004">
    <property type="protein sequence ID" value="GGE13388.1"/>
    <property type="molecule type" value="Genomic_DNA"/>
</dbReference>
<dbReference type="InterPro" id="IPR011611">
    <property type="entry name" value="PfkB_dom"/>
</dbReference>
<protein>
    <submittedName>
        <fullName evidence="8">5-dehydro-2-deoxygluconokinase</fullName>
    </submittedName>
</protein>
<reference evidence="8" key="2">
    <citation type="submission" date="2020-09" db="EMBL/GenBank/DDBJ databases">
        <authorList>
            <person name="Sun Q."/>
            <person name="Zhou Y."/>
        </authorList>
    </citation>
    <scope>NUCLEOTIDE SEQUENCE</scope>
    <source>
        <strain evidence="8">CGMCC 1.15179</strain>
    </source>
</reference>
<keyword evidence="9" id="KW-1185">Reference proteome</keyword>
<dbReference type="Pfam" id="PF00294">
    <property type="entry name" value="PfkB"/>
    <property type="match status" value="1"/>
</dbReference>
<dbReference type="GO" id="GO:0005524">
    <property type="term" value="F:ATP binding"/>
    <property type="evidence" value="ECO:0007669"/>
    <property type="project" value="UniProtKB-KW"/>
</dbReference>
<accession>A0A8J2VH29</accession>
<reference evidence="8" key="1">
    <citation type="journal article" date="2014" name="Int. J. Syst. Evol. Microbiol.">
        <title>Complete genome sequence of Corynebacterium casei LMG S-19264T (=DSM 44701T), isolated from a smear-ripened cheese.</title>
        <authorList>
            <consortium name="US DOE Joint Genome Institute (JGI-PGF)"/>
            <person name="Walter F."/>
            <person name="Albersmeier A."/>
            <person name="Kalinowski J."/>
            <person name="Ruckert C."/>
        </authorList>
    </citation>
    <scope>NUCLEOTIDE SEQUENCE</scope>
    <source>
        <strain evidence="8">CGMCC 1.15179</strain>
    </source>
</reference>
<dbReference type="SUPFAM" id="SSF53613">
    <property type="entry name" value="Ribokinase-like"/>
    <property type="match status" value="1"/>
</dbReference>
<dbReference type="InterPro" id="IPR002139">
    <property type="entry name" value="Ribo/fructo_kinase"/>
</dbReference>
<dbReference type="InterPro" id="IPR002173">
    <property type="entry name" value="Carboh/pur_kinase_PfkB_CS"/>
</dbReference>
<keyword evidence="4 6" id="KW-0418">Kinase</keyword>
<dbReference type="PRINTS" id="PR00990">
    <property type="entry name" value="RIBOKINASE"/>
</dbReference>
<dbReference type="Gene3D" id="2.20.150.10">
    <property type="entry name" value="putative 5-dehydro-2- deoxygluconokinase"/>
    <property type="match status" value="1"/>
</dbReference>
<evidence type="ECO:0000256" key="1">
    <source>
        <dbReference type="ARBA" id="ARBA00010688"/>
    </source>
</evidence>
<dbReference type="PROSITE" id="PS00583">
    <property type="entry name" value="PFKB_KINASES_1"/>
    <property type="match status" value="1"/>
</dbReference>
<dbReference type="InterPro" id="IPR030830">
    <property type="entry name" value="Myo_inos_IolC"/>
</dbReference>
<dbReference type="PANTHER" id="PTHR43085">
    <property type="entry name" value="HEXOKINASE FAMILY MEMBER"/>
    <property type="match status" value="1"/>
</dbReference>
<feature type="domain" description="Carbohydrate kinase PfkB" evidence="7">
    <location>
        <begin position="5"/>
        <end position="303"/>
    </location>
</feature>
<dbReference type="AlphaFoldDB" id="A0A8J2VH29"/>
<dbReference type="InterPro" id="IPR050306">
    <property type="entry name" value="PfkB_Carbo_kinase"/>
</dbReference>
<dbReference type="InterPro" id="IPR029056">
    <property type="entry name" value="Ribokinase-like"/>
</dbReference>
<evidence type="ECO:0000313" key="9">
    <source>
        <dbReference type="Proteomes" id="UP000625210"/>
    </source>
</evidence>
<sequence length="317" mass="33973">MGTAEVYSMGRVIVDLYANEIQTPLRNVRSFQKYLGGSAGNTAVGLARLGAKAGLISRVGNDEFGTFLSEKLREEGVDTGMVKTDPRYPTGLAFAALFPPADSDVLFYRKPCADAHVSLEDIDFDALGKSRVLTVSCTVLSQSPGREATLAALEANRASGGLNVLDLDWRPMFWSGEEEARVYYRAALRMADVVLANEPELAFAGQSDQPAESARVLRSLGVTEVVAKRGGDGVLYYGEEGEFRVPPVSVEVLNTLGAGDGFGAAYTYGLLQGWPARKRVEFAATAGAIVVSRHSCSEAMPTRSEVEEIMGGSAQRE</sequence>
<dbReference type="NCBIfam" id="TIGR04382">
    <property type="entry name" value="myo_inos_iolC_N"/>
    <property type="match status" value="1"/>
</dbReference>
<evidence type="ECO:0000256" key="4">
    <source>
        <dbReference type="ARBA" id="ARBA00022777"/>
    </source>
</evidence>
<dbReference type="InterPro" id="IPR023314">
    <property type="entry name" value="Myo_inos_IolC-like_sf"/>
</dbReference>
<dbReference type="GO" id="GO:0006000">
    <property type="term" value="P:fructose metabolic process"/>
    <property type="evidence" value="ECO:0007669"/>
    <property type="project" value="UniProtKB-ARBA"/>
</dbReference>
<evidence type="ECO:0000256" key="5">
    <source>
        <dbReference type="ARBA" id="ARBA00022840"/>
    </source>
</evidence>
<evidence type="ECO:0000259" key="7">
    <source>
        <dbReference type="Pfam" id="PF00294"/>
    </source>
</evidence>
<dbReference type="PANTHER" id="PTHR43085:SF49">
    <property type="entry name" value="5-DEHYDRO-2-DEOXYGLUCONOKINASE"/>
    <property type="match status" value="1"/>
</dbReference>
<keyword evidence="5" id="KW-0067">ATP-binding</keyword>
<keyword evidence="3" id="KW-0547">Nucleotide-binding</keyword>
<keyword evidence="2 6" id="KW-0808">Transferase</keyword>
<comment type="similarity">
    <text evidence="1 6">Belongs to the carbohydrate kinase PfkB family.</text>
</comment>
<dbReference type="RefSeq" id="WP_188647150.1">
    <property type="nucleotide sequence ID" value="NZ_BMHQ01000004.1"/>
</dbReference>
<name>A0A8J2VH29_9BACL</name>
<dbReference type="Gene3D" id="3.40.1190.20">
    <property type="match status" value="1"/>
</dbReference>